<keyword evidence="2" id="KW-0547">Nucleotide-binding</keyword>
<sequence length="916" mass="104784">MTNKEKIRIKLKELSLKIDGSMEYGIDALTIADKLGLQRNLVSHILNELTKEEEGIKVNKRPVYFISKEVYEEDSDRFTLISDYIKEVSYSNTNNDIDNFKELIGASSSLKDIVQQCKSAVSYPPNGLPFLLIGSSGVGKSFLAQKVYDYARNCSYIKEEAPFEIFNCAEYANNPELFSAILFGSAKGAYTGADSDRIGLIEKANGGYLFLDEIHRLPPEGQEKLFLFLDKGIFRRLGETEKKRHASVRLIFATTENPENKFLQTFLRRIPLILKIPSFKERPLKEKLDLIDNFYKREALNINRDIIVNSQVINILINSNAHGNIGKLINAIKLSCANSLNNTQEKRTKVLKVKINNLPKDIIEQDEDICFNNLNINNMFISCSEKNDRDYLNTHINKASGITEELNEAIKELEKGKITEEEFFINGTKIFNDLIDHIVFNEKYRNSKNVIYRSIEKTVESTLHFMNLNYGIDYLTNSSEIMANLITYFVEFQNEGYIKEEISLIEQLSKKFHKEYKLVLKIIEDIHNNLDLEINKEVEIYLLIYIRSLDKSIQNNVNAIIIAHGHSTASSIAGVANRLFGKYIFEPFDMPIESSPLDISNKILEYVKTIDTSKGLLILVDMGSLETIYILLEKEIYGDIAIVDNVSTKLVLDIGSRILSLQPLKQIAEESSKKNVSKVNYIESTKKKTDVIITTCITGIGTASKIKDLLNSCFNEDEVKVVAYDYESLKENGKEDFVFKQYNVKLIIGTNDPKIDNIPFISLENLIMKKADSVLSNTLKGIVDDNIIEKINKEAVKLFTLENVLNYLTILNPDKIVDQVEDALTNLERSLGFKLENDLKISLYIHISCMIERLVIKDPIMNYRDCEDFEQCHVHFIKMTRKAFSVIENFYRVEIPISEIGFIYDSIKNKVKNFDL</sequence>
<feature type="domain" description="PRD" evidence="6">
    <location>
        <begin position="811"/>
        <end position="916"/>
    </location>
</feature>
<protein>
    <submittedName>
        <fullName evidence="7">ATPase</fullName>
    </submittedName>
</protein>
<dbReference type="InterPro" id="IPR002078">
    <property type="entry name" value="Sigma_54_int"/>
</dbReference>
<dbReference type="SMART" id="SM00382">
    <property type="entry name" value="AAA"/>
    <property type="match status" value="1"/>
</dbReference>
<dbReference type="PROSITE" id="PS51096">
    <property type="entry name" value="PTS_EIIA_TYPE_4"/>
    <property type="match status" value="1"/>
</dbReference>
<dbReference type="Pfam" id="PF03610">
    <property type="entry name" value="EIIA-man"/>
    <property type="match status" value="1"/>
</dbReference>
<dbReference type="KEGG" id="cbei:LF65_02544"/>
<dbReference type="GO" id="GO:0009401">
    <property type="term" value="P:phosphoenolpyruvate-dependent sugar phosphotransferase system"/>
    <property type="evidence" value="ECO:0007669"/>
    <property type="project" value="InterPro"/>
</dbReference>
<dbReference type="Gene3D" id="3.40.50.510">
    <property type="entry name" value="Phosphotransferase system, mannose-type IIA component"/>
    <property type="match status" value="1"/>
</dbReference>
<dbReference type="SUPFAM" id="SSF63520">
    <property type="entry name" value="PTS-regulatory domain, PRD"/>
    <property type="match status" value="1"/>
</dbReference>
<gene>
    <name evidence="7" type="ORF">LF65_02544</name>
</gene>
<dbReference type="Proteomes" id="UP000031866">
    <property type="component" value="Chromosome"/>
</dbReference>
<organism evidence="7 8">
    <name type="scientific">Clostridium beijerinckii</name>
    <name type="common">Clostridium MP</name>
    <dbReference type="NCBI Taxonomy" id="1520"/>
    <lineage>
        <taxon>Bacteria</taxon>
        <taxon>Bacillati</taxon>
        <taxon>Bacillota</taxon>
        <taxon>Clostridia</taxon>
        <taxon>Eubacteriales</taxon>
        <taxon>Clostridiaceae</taxon>
        <taxon>Clostridium</taxon>
    </lineage>
</organism>
<evidence type="ECO:0000259" key="6">
    <source>
        <dbReference type="PROSITE" id="PS51372"/>
    </source>
</evidence>
<dbReference type="PROSITE" id="PS51372">
    <property type="entry name" value="PRD_2"/>
    <property type="match status" value="2"/>
</dbReference>
<dbReference type="RefSeq" id="WP_041896408.1">
    <property type="nucleotide sequence ID" value="NZ_CP010086.2"/>
</dbReference>
<evidence type="ECO:0000256" key="3">
    <source>
        <dbReference type="ARBA" id="ARBA00022840"/>
    </source>
</evidence>
<dbReference type="PANTHER" id="PTHR32071:SF38">
    <property type="entry name" value="PSP OPERON TRANSCRIPTIONAL ACTIVATOR"/>
    <property type="match status" value="1"/>
</dbReference>
<keyword evidence="1" id="KW-0808">Transferase</keyword>
<evidence type="ECO:0000259" key="5">
    <source>
        <dbReference type="PROSITE" id="PS51096"/>
    </source>
</evidence>
<dbReference type="InterPro" id="IPR003593">
    <property type="entry name" value="AAA+_ATPase"/>
</dbReference>
<feature type="domain" description="PTS EIIA type-4" evidence="5">
    <location>
        <begin position="556"/>
        <end position="676"/>
    </location>
</feature>
<dbReference type="Pfam" id="PF00158">
    <property type="entry name" value="Sigma54_activat"/>
    <property type="match status" value="1"/>
</dbReference>
<dbReference type="SUPFAM" id="SSF53062">
    <property type="entry name" value="PTS system fructose IIA component-like"/>
    <property type="match status" value="1"/>
</dbReference>
<dbReference type="InterPro" id="IPR011608">
    <property type="entry name" value="PRD"/>
</dbReference>
<evidence type="ECO:0000313" key="8">
    <source>
        <dbReference type="Proteomes" id="UP000031866"/>
    </source>
</evidence>
<dbReference type="PROSITE" id="PS50045">
    <property type="entry name" value="SIGMA54_INTERACT_4"/>
    <property type="match status" value="1"/>
</dbReference>
<accession>A0A0B5QLM0</accession>
<dbReference type="GO" id="GO:0016020">
    <property type="term" value="C:membrane"/>
    <property type="evidence" value="ECO:0007669"/>
    <property type="project" value="InterPro"/>
</dbReference>
<dbReference type="AlphaFoldDB" id="A0A0B5QLM0"/>
<proteinExistence type="predicted"/>
<feature type="domain" description="Sigma-54 factor interaction" evidence="4">
    <location>
        <begin position="103"/>
        <end position="337"/>
    </location>
</feature>
<evidence type="ECO:0000313" key="7">
    <source>
        <dbReference type="EMBL" id="AJG99121.1"/>
    </source>
</evidence>
<dbReference type="InterPro" id="IPR036662">
    <property type="entry name" value="PTS_EIIA_man-typ_sf"/>
</dbReference>
<dbReference type="PANTHER" id="PTHR32071">
    <property type="entry name" value="TRANSCRIPTIONAL REGULATORY PROTEIN"/>
    <property type="match status" value="1"/>
</dbReference>
<dbReference type="GO" id="GO:0006355">
    <property type="term" value="P:regulation of DNA-templated transcription"/>
    <property type="evidence" value="ECO:0007669"/>
    <property type="project" value="InterPro"/>
</dbReference>
<evidence type="ECO:0000259" key="4">
    <source>
        <dbReference type="PROSITE" id="PS50045"/>
    </source>
</evidence>
<dbReference type="OrthoDB" id="9765164at2"/>
<dbReference type="Gene3D" id="3.40.50.300">
    <property type="entry name" value="P-loop containing nucleotide triphosphate hydrolases"/>
    <property type="match status" value="1"/>
</dbReference>
<dbReference type="STRING" id="1520.LF65_02544"/>
<dbReference type="GO" id="GO:0005524">
    <property type="term" value="F:ATP binding"/>
    <property type="evidence" value="ECO:0007669"/>
    <property type="project" value="UniProtKB-KW"/>
</dbReference>
<feature type="domain" description="PRD" evidence="6">
    <location>
        <begin position="450"/>
        <end position="556"/>
    </location>
</feature>
<keyword evidence="3" id="KW-0067">ATP-binding</keyword>
<evidence type="ECO:0000256" key="1">
    <source>
        <dbReference type="ARBA" id="ARBA00022679"/>
    </source>
</evidence>
<dbReference type="SUPFAM" id="SSF52540">
    <property type="entry name" value="P-loop containing nucleoside triphosphate hydrolases"/>
    <property type="match status" value="1"/>
</dbReference>
<evidence type="ECO:0000256" key="2">
    <source>
        <dbReference type="ARBA" id="ARBA00022741"/>
    </source>
</evidence>
<dbReference type="CDD" id="cd00009">
    <property type="entry name" value="AAA"/>
    <property type="match status" value="1"/>
</dbReference>
<dbReference type="EMBL" id="CP010086">
    <property type="protein sequence ID" value="AJG99121.1"/>
    <property type="molecule type" value="Genomic_DNA"/>
</dbReference>
<reference evidence="8" key="1">
    <citation type="submission" date="2014-12" db="EMBL/GenBank/DDBJ databases">
        <title>Genome sequence of Clostridium beijerinckii strain 59B.</title>
        <authorList>
            <person name="Little G.T."/>
            <person name="Minton N.P."/>
        </authorList>
    </citation>
    <scope>NUCLEOTIDE SEQUENCE [LARGE SCALE GENOMIC DNA]</scope>
    <source>
        <strain evidence="8">59B</strain>
    </source>
</reference>
<dbReference type="InterPro" id="IPR004701">
    <property type="entry name" value="PTS_EIIA_man-typ"/>
</dbReference>
<dbReference type="InterPro" id="IPR036634">
    <property type="entry name" value="PRD_sf"/>
</dbReference>
<dbReference type="Pfam" id="PF00874">
    <property type="entry name" value="PRD"/>
    <property type="match status" value="1"/>
</dbReference>
<name>A0A0B5QLM0_CLOBE</name>
<dbReference type="InterPro" id="IPR027417">
    <property type="entry name" value="P-loop_NTPase"/>
</dbReference>
<dbReference type="Gene3D" id="1.10.1790.10">
    <property type="entry name" value="PRD domain"/>
    <property type="match status" value="1"/>
</dbReference>
<dbReference type="GO" id="GO:0016740">
    <property type="term" value="F:transferase activity"/>
    <property type="evidence" value="ECO:0007669"/>
    <property type="project" value="UniProtKB-KW"/>
</dbReference>